<dbReference type="AlphaFoldDB" id="A0AAD3DFB3"/>
<evidence type="ECO:0000313" key="2">
    <source>
        <dbReference type="Proteomes" id="UP001054902"/>
    </source>
</evidence>
<dbReference type="Proteomes" id="UP001054902">
    <property type="component" value="Unassembled WGS sequence"/>
</dbReference>
<evidence type="ECO:0000313" key="1">
    <source>
        <dbReference type="EMBL" id="GFH61604.1"/>
    </source>
</evidence>
<dbReference type="EMBL" id="BLLK01000074">
    <property type="protein sequence ID" value="GFH61604.1"/>
    <property type="molecule type" value="Genomic_DNA"/>
</dbReference>
<organism evidence="1 2">
    <name type="scientific">Chaetoceros tenuissimus</name>
    <dbReference type="NCBI Taxonomy" id="426638"/>
    <lineage>
        <taxon>Eukaryota</taxon>
        <taxon>Sar</taxon>
        <taxon>Stramenopiles</taxon>
        <taxon>Ochrophyta</taxon>
        <taxon>Bacillariophyta</taxon>
        <taxon>Coscinodiscophyceae</taxon>
        <taxon>Chaetocerotophycidae</taxon>
        <taxon>Chaetocerotales</taxon>
        <taxon>Chaetocerotaceae</taxon>
        <taxon>Chaetoceros</taxon>
    </lineage>
</organism>
<name>A0AAD3DFB3_9STRA</name>
<gene>
    <name evidence="1" type="ORF">CTEN210_18080</name>
</gene>
<keyword evidence="2" id="KW-1185">Reference proteome</keyword>
<protein>
    <submittedName>
        <fullName evidence="1">Uncharacterized protein</fullName>
    </submittedName>
</protein>
<sequence>MGKTKKPKKVRAKQLDRLKELDGKYCEFNLKLDIVPSTKYAERRMLIQEQIQIHEQSKELYFARDGYKCYWDRIGELYSRLLSLLVVQSQNYSEALDVCQQMLQFSPKVKLY</sequence>
<accession>A0AAD3DFB3</accession>
<comment type="caution">
    <text evidence="1">The sequence shown here is derived from an EMBL/GenBank/DDBJ whole genome shotgun (WGS) entry which is preliminary data.</text>
</comment>
<reference evidence="1 2" key="1">
    <citation type="journal article" date="2021" name="Sci. Rep.">
        <title>The genome of the diatom Chaetoceros tenuissimus carries an ancient integrated fragment of an extant virus.</title>
        <authorList>
            <person name="Hongo Y."/>
            <person name="Kimura K."/>
            <person name="Takaki Y."/>
            <person name="Yoshida Y."/>
            <person name="Baba S."/>
            <person name="Kobayashi G."/>
            <person name="Nagasaki K."/>
            <person name="Hano T."/>
            <person name="Tomaru Y."/>
        </authorList>
    </citation>
    <scope>NUCLEOTIDE SEQUENCE [LARGE SCALE GENOMIC DNA]</scope>
    <source>
        <strain evidence="1 2">NIES-3715</strain>
    </source>
</reference>
<proteinExistence type="predicted"/>